<dbReference type="GO" id="GO:0005737">
    <property type="term" value="C:cytoplasm"/>
    <property type="evidence" value="ECO:0007669"/>
    <property type="project" value="UniProtKB-SubCell"/>
</dbReference>
<dbReference type="InterPro" id="IPR047187">
    <property type="entry name" value="SF1_C_Upf1"/>
</dbReference>
<keyword evidence="17" id="KW-1185">Reference proteome</keyword>
<dbReference type="Gene3D" id="3.40.50.300">
    <property type="entry name" value="P-loop containing nucleotide triphosphate hydrolases"/>
    <property type="match status" value="2"/>
</dbReference>
<reference evidence="16" key="1">
    <citation type="submission" date="2025-08" db="UniProtKB">
        <authorList>
            <consortium name="Ensembl"/>
        </authorList>
    </citation>
    <scope>IDENTIFICATION</scope>
</reference>
<dbReference type="InterPro" id="IPR026122">
    <property type="entry name" value="MOV-10/SDE3_DEXXQ/H-box"/>
</dbReference>
<dbReference type="InterPro" id="IPR049079">
    <property type="entry name" value="Mov-10_helical"/>
</dbReference>
<dbReference type="GeneTree" id="ENSGT00940000156024"/>
<evidence type="ECO:0000256" key="10">
    <source>
        <dbReference type="ARBA" id="ARBA00047984"/>
    </source>
</evidence>
<evidence type="ECO:0000313" key="17">
    <source>
        <dbReference type="Proteomes" id="UP000694389"/>
    </source>
</evidence>
<comment type="subcellular location">
    <subcellularLocation>
        <location evidence="1">Cytoplasm</location>
    </subcellularLocation>
</comment>
<evidence type="ECO:0000259" key="13">
    <source>
        <dbReference type="Pfam" id="PF21633"/>
    </source>
</evidence>
<evidence type="ECO:0000256" key="5">
    <source>
        <dbReference type="ARBA" id="ARBA00022741"/>
    </source>
</evidence>
<comment type="similarity">
    <text evidence="2">Belongs to the DNA2/NAM7 helicase family. SDE3 subfamily.</text>
</comment>
<dbReference type="GO" id="GO:0003723">
    <property type="term" value="F:RNA binding"/>
    <property type="evidence" value="ECO:0007669"/>
    <property type="project" value="InterPro"/>
</dbReference>
<dbReference type="InterPro" id="IPR027417">
    <property type="entry name" value="P-loop_NTPase"/>
</dbReference>
<dbReference type="InterPro" id="IPR049077">
    <property type="entry name" value="MOV-10_Ig-like"/>
</dbReference>
<evidence type="ECO:0000313" key="16">
    <source>
        <dbReference type="Ensembl" id="ENSDLAP00005052831.1"/>
    </source>
</evidence>
<evidence type="ECO:0000259" key="11">
    <source>
        <dbReference type="Pfam" id="PF13086"/>
    </source>
</evidence>
<evidence type="ECO:0000256" key="6">
    <source>
        <dbReference type="ARBA" id="ARBA00022801"/>
    </source>
</evidence>
<evidence type="ECO:0000256" key="4">
    <source>
        <dbReference type="ARBA" id="ARBA00022490"/>
    </source>
</evidence>
<dbReference type="PANTHER" id="PTHR45418">
    <property type="entry name" value="CANCER/TESTIS ANTIGEN 55"/>
    <property type="match status" value="1"/>
</dbReference>
<dbReference type="Ensembl" id="ENSDLAT00005056204.2">
    <property type="protein sequence ID" value="ENSDLAP00005052831.1"/>
    <property type="gene ID" value="ENSDLAG00005022335.2"/>
</dbReference>
<dbReference type="Pfam" id="PF21633">
    <property type="entry name" value="MOV-10_Ig-like"/>
    <property type="match status" value="1"/>
</dbReference>
<feature type="domain" description="DNA2/NAM7 helicase helicase" evidence="11">
    <location>
        <begin position="452"/>
        <end position="524"/>
    </location>
</feature>
<dbReference type="CDD" id="cd18808">
    <property type="entry name" value="SF1_C_Upf1"/>
    <property type="match status" value="1"/>
</dbReference>
<organism evidence="16 17">
    <name type="scientific">Dicentrarchus labrax</name>
    <name type="common">European seabass</name>
    <name type="synonym">Morone labrax</name>
    <dbReference type="NCBI Taxonomy" id="13489"/>
    <lineage>
        <taxon>Eukaryota</taxon>
        <taxon>Metazoa</taxon>
        <taxon>Chordata</taxon>
        <taxon>Craniata</taxon>
        <taxon>Vertebrata</taxon>
        <taxon>Euteleostomi</taxon>
        <taxon>Actinopterygii</taxon>
        <taxon>Neopterygii</taxon>
        <taxon>Teleostei</taxon>
        <taxon>Neoteleostei</taxon>
        <taxon>Acanthomorphata</taxon>
        <taxon>Eupercaria</taxon>
        <taxon>Moronidae</taxon>
        <taxon>Dicentrarchus</taxon>
    </lineage>
</organism>
<keyword evidence="5" id="KW-0547">Nucleotide-binding</keyword>
<dbReference type="GO" id="GO:0031047">
    <property type="term" value="P:regulatory ncRNA-mediated gene silencing"/>
    <property type="evidence" value="ECO:0007669"/>
    <property type="project" value="UniProtKB-KW"/>
</dbReference>
<dbReference type="Pfam" id="PF13087">
    <property type="entry name" value="AAA_12"/>
    <property type="match status" value="1"/>
</dbReference>
<evidence type="ECO:0000256" key="8">
    <source>
        <dbReference type="ARBA" id="ARBA00022840"/>
    </source>
</evidence>
<evidence type="ECO:0000256" key="9">
    <source>
        <dbReference type="ARBA" id="ARBA00023158"/>
    </source>
</evidence>
<reference evidence="16" key="2">
    <citation type="submission" date="2025-09" db="UniProtKB">
        <authorList>
            <consortium name="Ensembl"/>
        </authorList>
    </citation>
    <scope>IDENTIFICATION</scope>
</reference>
<feature type="domain" description="Helicase MOV-10-like beta-barrel" evidence="14">
    <location>
        <begin position="204"/>
        <end position="290"/>
    </location>
</feature>
<feature type="domain" description="Helicase MOV-10 Ig-like" evidence="13">
    <location>
        <begin position="2"/>
        <end position="117"/>
    </location>
</feature>
<keyword evidence="6" id="KW-0378">Hydrolase</keyword>
<keyword evidence="8" id="KW-0067">ATP-binding</keyword>
<evidence type="ECO:0000256" key="2">
    <source>
        <dbReference type="ARBA" id="ARBA00005601"/>
    </source>
</evidence>
<dbReference type="GO" id="GO:0016787">
    <property type="term" value="F:hydrolase activity"/>
    <property type="evidence" value="ECO:0007669"/>
    <property type="project" value="UniProtKB-KW"/>
</dbReference>
<dbReference type="Proteomes" id="UP000694389">
    <property type="component" value="Unassembled WGS sequence"/>
</dbReference>
<gene>
    <name evidence="16" type="primary">mov10a</name>
</gene>
<dbReference type="Pfam" id="PF13086">
    <property type="entry name" value="AAA_11"/>
    <property type="match status" value="2"/>
</dbReference>
<dbReference type="AlphaFoldDB" id="A0A8C4IA42"/>
<sequence length="720" mass="81437">MGIEITSDPVASGGKVQFTVDRLREPFILKFQILNNGTNCVHFTYYTALHKMRCFTLEDQRNVTRANPLFLCPGESYEVMVRYMLNHYGYFPATMYFEFCPDVPGPVPFCIVREMEALTRTPLAAELGPVSPYKPFQVVTYNERITYLFTANRALTPSSSRCLCVYCMSRGLLNSALKMKTYSQQFHLLLHLEEIQMEVDIRKYDLHDQTMTQDQRNKKLLTLRVPGVAENRPSVLRGDCLRVSKSEDKVQPITVYTGYVHRVELDSVKLGFSKRLLQMFISNMKFNVEFTINRYPLKMKHRAVDLAAKHQLEEVLFPSGAAAANLVMPKFRSGLENNPQQQAAVQRIIAGSSKPAPHLVFGPPGTGKTITLVEAMNQVSRADPSAHILACAPSNSACDLLCERLMVHMERHQVYRLYASSRDPNTVPKDLLKHCNWDQSQEAFVFPDKGNLMKYTIVVTTMITAGRLVSIGIPVGHFTHVFLDEGGQAVEPECVIPIAGLLSAGEGQLVLAGDPKQLGPILRSPLALDHGLGLSLLERLMMKNPLYQKSTDSGHFDTRFVTKLLRNYRSHAAILKIPNELFYENELQVFADQWDREAYCNWEYLPKKVGSVEEFQGQERKIIMISTVRSSINYVKMDEDFNIGFLSNKKRFNVAVTRARSLLIVVGNPVILNKDSTWKTFISYCVEENGYTGFDFKDAEGEDDIVSRLATLKINVDSDS</sequence>
<evidence type="ECO:0000259" key="12">
    <source>
        <dbReference type="Pfam" id="PF13087"/>
    </source>
</evidence>
<evidence type="ECO:0000256" key="3">
    <source>
        <dbReference type="ARBA" id="ARBA00012552"/>
    </source>
</evidence>
<dbReference type="FunFam" id="3.40.50.300:FF:001941">
    <property type="entry name" value="Mov10 RISC complex RNA helicase"/>
    <property type="match status" value="1"/>
</dbReference>
<dbReference type="SUPFAM" id="SSF52540">
    <property type="entry name" value="P-loop containing nucleoside triphosphate hydrolases"/>
    <property type="match status" value="1"/>
</dbReference>
<feature type="domain" description="Helicase MOV-10 helical" evidence="15">
    <location>
        <begin position="169"/>
        <end position="203"/>
    </location>
</feature>
<proteinExistence type="inferred from homology"/>
<dbReference type="Pfam" id="PF21635">
    <property type="entry name" value="Mov-10_helical"/>
    <property type="match status" value="1"/>
</dbReference>
<comment type="catalytic activity">
    <reaction evidence="10">
        <text>ATP + H2O = ADP + phosphate + H(+)</text>
        <dbReference type="Rhea" id="RHEA:13065"/>
        <dbReference type="ChEBI" id="CHEBI:15377"/>
        <dbReference type="ChEBI" id="CHEBI:15378"/>
        <dbReference type="ChEBI" id="CHEBI:30616"/>
        <dbReference type="ChEBI" id="CHEBI:43474"/>
        <dbReference type="ChEBI" id="CHEBI:456216"/>
        <dbReference type="EC" id="3.6.4.13"/>
    </reaction>
</comment>
<dbReference type="Pfam" id="PF21634">
    <property type="entry name" value="MOV-10_beta-barrel"/>
    <property type="match status" value="1"/>
</dbReference>
<feature type="domain" description="DNA2/NAM7 helicase-like C-terminal" evidence="12">
    <location>
        <begin position="608"/>
        <end position="668"/>
    </location>
</feature>
<protein>
    <recommendedName>
        <fullName evidence="3">RNA helicase</fullName>
        <ecNumber evidence="3">3.6.4.13</ecNumber>
    </recommendedName>
</protein>
<dbReference type="InterPro" id="IPR041677">
    <property type="entry name" value="DNA2/NAM7_AAA_11"/>
</dbReference>
<evidence type="ECO:0000256" key="1">
    <source>
        <dbReference type="ARBA" id="ARBA00004496"/>
    </source>
</evidence>
<keyword evidence="4" id="KW-0963">Cytoplasm</keyword>
<dbReference type="CDD" id="cd18038">
    <property type="entry name" value="DEXXQc_Helz-like"/>
    <property type="match status" value="1"/>
</dbReference>
<evidence type="ECO:0000259" key="14">
    <source>
        <dbReference type="Pfam" id="PF21634"/>
    </source>
</evidence>
<dbReference type="InterPro" id="IPR049080">
    <property type="entry name" value="MOV-10-like_beta-barrel"/>
</dbReference>
<dbReference type="EC" id="3.6.4.13" evidence="3"/>
<keyword evidence="9" id="KW-0943">RNA-mediated gene silencing</keyword>
<dbReference type="InterPro" id="IPR041679">
    <property type="entry name" value="DNA2/NAM7-like_C"/>
</dbReference>
<accession>A0A8C4IA42</accession>
<evidence type="ECO:0000259" key="15">
    <source>
        <dbReference type="Pfam" id="PF21635"/>
    </source>
</evidence>
<feature type="domain" description="DNA2/NAM7 helicase helicase" evidence="11">
    <location>
        <begin position="338"/>
        <end position="435"/>
    </location>
</feature>
<dbReference type="GO" id="GO:0032574">
    <property type="term" value="F:5'-3' RNA helicase activity"/>
    <property type="evidence" value="ECO:0007669"/>
    <property type="project" value="InterPro"/>
</dbReference>
<dbReference type="PANTHER" id="PTHR45418:SF1">
    <property type="entry name" value="CANCER_TESTIS ANTIGEN 55"/>
    <property type="match status" value="1"/>
</dbReference>
<evidence type="ECO:0000256" key="7">
    <source>
        <dbReference type="ARBA" id="ARBA00022806"/>
    </source>
</evidence>
<dbReference type="GO" id="GO:0005524">
    <property type="term" value="F:ATP binding"/>
    <property type="evidence" value="ECO:0007669"/>
    <property type="project" value="UniProtKB-KW"/>
</dbReference>
<keyword evidence="7" id="KW-0347">Helicase</keyword>
<name>A0A8C4IA42_DICLA</name>